<protein>
    <recommendedName>
        <fullName evidence="3">PDZ domain-containing protein</fullName>
    </recommendedName>
</protein>
<gene>
    <name evidence="1" type="ORF">CBOVIS_LOCUS9017</name>
</gene>
<evidence type="ECO:0000313" key="2">
    <source>
        <dbReference type="Proteomes" id="UP000494206"/>
    </source>
</evidence>
<dbReference type="EMBL" id="CADEPM010000006">
    <property type="protein sequence ID" value="CAB3407028.1"/>
    <property type="molecule type" value="Genomic_DNA"/>
</dbReference>
<proteinExistence type="predicted"/>
<dbReference type="PANTHER" id="PTHR31327:SF11">
    <property type="entry name" value="PDZ DOMAIN-CONTAINING PROTEIN"/>
    <property type="match status" value="1"/>
</dbReference>
<dbReference type="SUPFAM" id="SSF50156">
    <property type="entry name" value="PDZ domain-like"/>
    <property type="match status" value="1"/>
</dbReference>
<evidence type="ECO:0000313" key="1">
    <source>
        <dbReference type="EMBL" id="CAB3407028.1"/>
    </source>
</evidence>
<sequence length="330" mass="37372">MVVERLPIELMPFLIYGDQIHEVNGNQISTKKHLDLQFQNAASIPSAVTLTIIRVWNIRPATKSQILNQSVIDERCAYFVVRVQKFMKVNGCKMKYERKKITIVEVAPRSNASFAFLQGDRILDFDGSHEVSAQLAKYDITCVRRVYAKRMKRDGYIDCFMERPIGVRSSPNPSVYGELSLVLPLPPKTSAIAGISQNEKTVMVPSATSFNSPDPPIESDAVEIALRELCRVQAQIADDSFSLFHKGRSLLRDKDKNIERSVFMIDVNRANPDRKKTKRRTLRKPRPNQIIAFKDTPETSRILSDVSDDVELKKVDARSGIVAYIRNAFG</sequence>
<dbReference type="Proteomes" id="UP000494206">
    <property type="component" value="Unassembled WGS sequence"/>
</dbReference>
<name>A0A8S1F2N7_9PELO</name>
<dbReference type="OrthoDB" id="5850155at2759"/>
<dbReference type="InterPro" id="IPR040264">
    <property type="entry name" value="T15H9.4-like"/>
</dbReference>
<dbReference type="InterPro" id="IPR036034">
    <property type="entry name" value="PDZ_sf"/>
</dbReference>
<keyword evidence="2" id="KW-1185">Reference proteome</keyword>
<comment type="caution">
    <text evidence="1">The sequence shown here is derived from an EMBL/GenBank/DDBJ whole genome shotgun (WGS) entry which is preliminary data.</text>
</comment>
<organism evidence="1 2">
    <name type="scientific">Caenorhabditis bovis</name>
    <dbReference type="NCBI Taxonomy" id="2654633"/>
    <lineage>
        <taxon>Eukaryota</taxon>
        <taxon>Metazoa</taxon>
        <taxon>Ecdysozoa</taxon>
        <taxon>Nematoda</taxon>
        <taxon>Chromadorea</taxon>
        <taxon>Rhabditida</taxon>
        <taxon>Rhabditina</taxon>
        <taxon>Rhabditomorpha</taxon>
        <taxon>Rhabditoidea</taxon>
        <taxon>Rhabditidae</taxon>
        <taxon>Peloderinae</taxon>
        <taxon>Caenorhabditis</taxon>
    </lineage>
</organism>
<evidence type="ECO:0008006" key="3">
    <source>
        <dbReference type="Google" id="ProtNLM"/>
    </source>
</evidence>
<accession>A0A8S1F2N7</accession>
<dbReference type="AlphaFoldDB" id="A0A8S1F2N7"/>
<reference evidence="1 2" key="1">
    <citation type="submission" date="2020-04" db="EMBL/GenBank/DDBJ databases">
        <authorList>
            <person name="Laetsch R D."/>
            <person name="Stevens L."/>
            <person name="Kumar S."/>
            <person name="Blaxter L. M."/>
        </authorList>
    </citation>
    <scope>NUCLEOTIDE SEQUENCE [LARGE SCALE GENOMIC DNA]</scope>
</reference>
<dbReference type="PANTHER" id="PTHR31327">
    <property type="entry name" value="SPERM MEIOSIS PDZ DOMAIN CONTAINING PROTEINS-RELATED"/>
    <property type="match status" value="1"/>
</dbReference>